<evidence type="ECO:0000313" key="3">
    <source>
        <dbReference type="Proteomes" id="UP001558652"/>
    </source>
</evidence>
<accession>A0ABD0YV75</accession>
<feature type="transmembrane region" description="Helical" evidence="1">
    <location>
        <begin position="330"/>
        <end position="356"/>
    </location>
</feature>
<gene>
    <name evidence="2" type="ORF">AAG570_006831</name>
</gene>
<dbReference type="EMBL" id="JBFDAA010000002">
    <property type="protein sequence ID" value="KAL1139854.1"/>
    <property type="molecule type" value="Genomic_DNA"/>
</dbReference>
<feature type="transmembrane region" description="Helical" evidence="1">
    <location>
        <begin position="362"/>
        <end position="384"/>
    </location>
</feature>
<feature type="transmembrane region" description="Helical" evidence="1">
    <location>
        <begin position="237"/>
        <end position="256"/>
    </location>
</feature>
<keyword evidence="1" id="KW-0472">Membrane</keyword>
<feature type="transmembrane region" description="Helical" evidence="1">
    <location>
        <begin position="268"/>
        <end position="290"/>
    </location>
</feature>
<feature type="transmembrane region" description="Helical" evidence="1">
    <location>
        <begin position="413"/>
        <end position="432"/>
    </location>
</feature>
<organism evidence="2 3">
    <name type="scientific">Ranatra chinensis</name>
    <dbReference type="NCBI Taxonomy" id="642074"/>
    <lineage>
        <taxon>Eukaryota</taxon>
        <taxon>Metazoa</taxon>
        <taxon>Ecdysozoa</taxon>
        <taxon>Arthropoda</taxon>
        <taxon>Hexapoda</taxon>
        <taxon>Insecta</taxon>
        <taxon>Pterygota</taxon>
        <taxon>Neoptera</taxon>
        <taxon>Paraneoptera</taxon>
        <taxon>Hemiptera</taxon>
        <taxon>Heteroptera</taxon>
        <taxon>Panheteroptera</taxon>
        <taxon>Nepomorpha</taxon>
        <taxon>Nepidae</taxon>
        <taxon>Ranatrinae</taxon>
        <taxon>Ranatra</taxon>
    </lineage>
</organism>
<evidence type="ECO:0000256" key="1">
    <source>
        <dbReference type="SAM" id="Phobius"/>
    </source>
</evidence>
<evidence type="ECO:0008006" key="4">
    <source>
        <dbReference type="Google" id="ProtNLM"/>
    </source>
</evidence>
<proteinExistence type="predicted"/>
<keyword evidence="1" id="KW-0812">Transmembrane</keyword>
<comment type="caution">
    <text evidence="2">The sequence shown here is derived from an EMBL/GenBank/DDBJ whole genome shotgun (WGS) entry which is preliminary data.</text>
</comment>
<reference evidence="2 3" key="1">
    <citation type="submission" date="2024-07" db="EMBL/GenBank/DDBJ databases">
        <title>Chromosome-level genome assembly of the water stick insect Ranatra chinensis (Heteroptera: Nepidae).</title>
        <authorList>
            <person name="Liu X."/>
        </authorList>
    </citation>
    <scope>NUCLEOTIDE SEQUENCE [LARGE SCALE GENOMIC DNA]</scope>
    <source>
        <strain evidence="2">Cailab_2021Rc</strain>
        <tissue evidence="2">Muscle</tissue>
    </source>
</reference>
<name>A0ABD0YV75_9HEMI</name>
<keyword evidence="1" id="KW-1133">Transmembrane helix</keyword>
<evidence type="ECO:0000313" key="2">
    <source>
        <dbReference type="EMBL" id="KAL1139854.1"/>
    </source>
</evidence>
<protein>
    <recommendedName>
        <fullName evidence="4">Gustatory receptor</fullName>
    </recommendedName>
</protein>
<keyword evidence="3" id="KW-1185">Reference proteome</keyword>
<dbReference type="AlphaFoldDB" id="A0ABD0YV75"/>
<dbReference type="Proteomes" id="UP001558652">
    <property type="component" value="Unassembled WGS sequence"/>
</dbReference>
<sequence length="448" mass="50547">MASKRRNMFYENKKQETTKIVTQAEDGVLAPKHVPKEQDAGDDGKCLFLQETKRSGAGERMSFKKGSGRMPGGGGISAMAPTRFAQMEMSEATPFHPAHLRHNTSSDHWGMDSETKSAAGIVRAFRPTAILCKMMGVLPLRNLVGGGGQGPDFRWLSADMAWTLAVYAYPSLEYSTIYYLDDDVERMQRRVLYSCLSFWEMVVNVYCNRHVVDLLEKIAEYDERCRRSPIVAQKARSCPYFWLSLMVAAFIAFYSGTRLMAEGEVTGLMFLGVTIRLLSPVAEAIMFLLFSSELQARFESLNASWSSSSLKSVGDVEELRMLHDDLTQCISILSSAFGSPLVTLFAFVCWFTIIILNSFNHVTAYVMSRTLKVVFYILTLLVVVKSSESLVKKSTKIMDEPIRIRNIKFDWRLQYQFITVILSTYVIAVAQLDSNIRKYFAHLISHSG</sequence>